<organism evidence="2 3">
    <name type="scientific">Cylicocyclus nassatus</name>
    <name type="common">Nematode worm</name>
    <dbReference type="NCBI Taxonomy" id="53992"/>
    <lineage>
        <taxon>Eukaryota</taxon>
        <taxon>Metazoa</taxon>
        <taxon>Ecdysozoa</taxon>
        <taxon>Nematoda</taxon>
        <taxon>Chromadorea</taxon>
        <taxon>Rhabditida</taxon>
        <taxon>Rhabditina</taxon>
        <taxon>Rhabditomorpha</taxon>
        <taxon>Strongyloidea</taxon>
        <taxon>Strongylidae</taxon>
        <taxon>Cylicocyclus</taxon>
    </lineage>
</organism>
<feature type="signal peptide" evidence="1">
    <location>
        <begin position="1"/>
        <end position="18"/>
    </location>
</feature>
<dbReference type="AlphaFoldDB" id="A0AA36DUM8"/>
<feature type="chain" id="PRO_5041286117" evidence="1">
    <location>
        <begin position="19"/>
        <end position="75"/>
    </location>
</feature>
<protein>
    <submittedName>
        <fullName evidence="2">Uncharacterized protein</fullName>
    </submittedName>
</protein>
<sequence length="75" mass="9116">MRFMKVYFLALLVCLCYPEKDWETFYHCCKNRMCLDRCDFEKVSSEKHTACMKKCYADFKSKWQTMMIGITFNPK</sequence>
<comment type="caution">
    <text evidence="2">The sequence shown here is derived from an EMBL/GenBank/DDBJ whole genome shotgun (WGS) entry which is preliminary data.</text>
</comment>
<dbReference type="Proteomes" id="UP001176961">
    <property type="component" value="Unassembled WGS sequence"/>
</dbReference>
<evidence type="ECO:0000313" key="3">
    <source>
        <dbReference type="Proteomes" id="UP001176961"/>
    </source>
</evidence>
<gene>
    <name evidence="2" type="ORF">CYNAS_LOCUS5059</name>
</gene>
<proteinExistence type="predicted"/>
<name>A0AA36DUM8_CYLNA</name>
<keyword evidence="3" id="KW-1185">Reference proteome</keyword>
<evidence type="ECO:0000313" key="2">
    <source>
        <dbReference type="EMBL" id="CAJ0593076.1"/>
    </source>
</evidence>
<dbReference type="EMBL" id="CATQJL010000112">
    <property type="protein sequence ID" value="CAJ0593076.1"/>
    <property type="molecule type" value="Genomic_DNA"/>
</dbReference>
<reference evidence="2" key="1">
    <citation type="submission" date="2023-07" db="EMBL/GenBank/DDBJ databases">
        <authorList>
            <consortium name="CYATHOMIX"/>
        </authorList>
    </citation>
    <scope>NUCLEOTIDE SEQUENCE</scope>
    <source>
        <strain evidence="2">N/A</strain>
    </source>
</reference>
<keyword evidence="1" id="KW-0732">Signal</keyword>
<accession>A0AA36DUM8</accession>
<evidence type="ECO:0000256" key="1">
    <source>
        <dbReference type="SAM" id="SignalP"/>
    </source>
</evidence>